<name>A0A6S6U3S7_9BACT</name>
<accession>A0A6S6U3S7</accession>
<proteinExistence type="predicted"/>
<sequence>MINKTIKYSLLSISILAFSACSSGRTIMINQDTVQPTERPATTVPNKRPEIKEEILLGNNSKNPNNGTLGNRVDVPLNNPMLGDMIYNEGEENIIEEPVVRSKNEVIERMPFPVGEYKYVKKKGRSTVSGTIYLENAHTSLKVKGQKIKLWLNPVTSYSRQWYHESYLGGYKLSKTDKRLYNYLKFTYSNSAGKFNFFGVPSGDYYLTGSISCAQECGFSQRKSIRLVREISVGSGVTTVDLMKHVP</sequence>
<dbReference type="SUPFAM" id="SSF117074">
    <property type="entry name" value="Hypothetical protein PA1324"/>
    <property type="match status" value="1"/>
</dbReference>
<evidence type="ECO:0000256" key="1">
    <source>
        <dbReference type="SAM" id="SignalP"/>
    </source>
</evidence>
<feature type="chain" id="PRO_5028463504" description="Carboxypeptidase regulatory-like domain-containing protein" evidence="1">
    <location>
        <begin position="20"/>
        <end position="247"/>
    </location>
</feature>
<gene>
    <name evidence="2" type="ORF">HELGO_WM23523</name>
</gene>
<dbReference type="AlphaFoldDB" id="A0A6S6U3S7"/>
<dbReference type="PROSITE" id="PS51257">
    <property type="entry name" value="PROKAR_LIPOPROTEIN"/>
    <property type="match status" value="1"/>
</dbReference>
<evidence type="ECO:0000313" key="2">
    <source>
        <dbReference type="EMBL" id="CAA6823553.1"/>
    </source>
</evidence>
<keyword evidence="1" id="KW-0732">Signal</keyword>
<evidence type="ECO:0008006" key="3">
    <source>
        <dbReference type="Google" id="ProtNLM"/>
    </source>
</evidence>
<reference evidence="2" key="1">
    <citation type="submission" date="2020-01" db="EMBL/GenBank/DDBJ databases">
        <authorList>
            <person name="Meier V. D."/>
            <person name="Meier V D."/>
        </authorList>
    </citation>
    <scope>NUCLEOTIDE SEQUENCE</scope>
    <source>
        <strain evidence="2">HLG_WM_MAG_03</strain>
    </source>
</reference>
<protein>
    <recommendedName>
        <fullName evidence="3">Carboxypeptidase regulatory-like domain-containing protein</fullName>
    </recommendedName>
</protein>
<feature type="signal peptide" evidence="1">
    <location>
        <begin position="1"/>
        <end position="19"/>
    </location>
</feature>
<organism evidence="2">
    <name type="scientific">uncultured Sulfurovum sp</name>
    <dbReference type="NCBI Taxonomy" id="269237"/>
    <lineage>
        <taxon>Bacteria</taxon>
        <taxon>Pseudomonadati</taxon>
        <taxon>Campylobacterota</taxon>
        <taxon>Epsilonproteobacteria</taxon>
        <taxon>Campylobacterales</taxon>
        <taxon>Sulfurovaceae</taxon>
        <taxon>Sulfurovum</taxon>
        <taxon>environmental samples</taxon>
    </lineage>
</organism>
<dbReference type="EMBL" id="CACVAR010000355">
    <property type="protein sequence ID" value="CAA6823553.1"/>
    <property type="molecule type" value="Genomic_DNA"/>
</dbReference>